<dbReference type="AlphaFoldDB" id="A0A8S9YBX5"/>
<feature type="domain" description="Mff-like" evidence="8">
    <location>
        <begin position="16"/>
        <end position="109"/>
    </location>
</feature>
<name>A0A8S9YBX5_9TREM</name>
<evidence type="ECO:0000256" key="3">
    <source>
        <dbReference type="ARBA" id="ARBA00022692"/>
    </source>
</evidence>
<evidence type="ECO:0000256" key="4">
    <source>
        <dbReference type="ARBA" id="ARBA00022787"/>
    </source>
</evidence>
<keyword evidence="5" id="KW-1133">Transmembrane helix</keyword>
<sequence length="210" mass="23847">MSGGIDSLYNSAGCPTDFVKEISKKMQVPHRISFGTVENTESFPNRIFSRESDMRVPERITVSNHTVDDVLVHTVSDDLDVFPVNSRPSLEPPPSTLVLNEIDYPDIDRLLVEREQTNLSSPCPKPFDSVTTDVELVKPPMNVTQLLYSAEQVNNSAHHVISAAEDKRLRSLEKRIVQLERDQLRRKQLDQLGIVVISVYLIFKLLRSMF</sequence>
<evidence type="ECO:0000256" key="7">
    <source>
        <dbReference type="ARBA" id="ARBA00023136"/>
    </source>
</evidence>
<evidence type="ECO:0000256" key="1">
    <source>
        <dbReference type="ARBA" id="ARBA00004167"/>
    </source>
</evidence>
<organism evidence="9 10">
    <name type="scientific">Paragonimus skrjabini miyazakii</name>
    <dbReference type="NCBI Taxonomy" id="59628"/>
    <lineage>
        <taxon>Eukaryota</taxon>
        <taxon>Metazoa</taxon>
        <taxon>Spiralia</taxon>
        <taxon>Lophotrochozoa</taxon>
        <taxon>Platyhelminthes</taxon>
        <taxon>Trematoda</taxon>
        <taxon>Digenea</taxon>
        <taxon>Plagiorchiida</taxon>
        <taxon>Troglotremata</taxon>
        <taxon>Troglotrematidae</taxon>
        <taxon>Paragonimus</taxon>
    </lineage>
</organism>
<evidence type="ECO:0000313" key="10">
    <source>
        <dbReference type="Proteomes" id="UP000822476"/>
    </source>
</evidence>
<dbReference type="EMBL" id="JTDE01020809">
    <property type="protein sequence ID" value="KAF7233781.1"/>
    <property type="molecule type" value="Genomic_DNA"/>
</dbReference>
<dbReference type="GO" id="GO:0005741">
    <property type="term" value="C:mitochondrial outer membrane"/>
    <property type="evidence" value="ECO:0007669"/>
    <property type="project" value="UniProtKB-SubCell"/>
</dbReference>
<accession>A0A8S9YBX5</accession>
<dbReference type="Pfam" id="PF05644">
    <property type="entry name" value="Miff"/>
    <property type="match status" value="1"/>
</dbReference>
<dbReference type="Proteomes" id="UP000822476">
    <property type="component" value="Unassembled WGS sequence"/>
</dbReference>
<evidence type="ECO:0000256" key="5">
    <source>
        <dbReference type="ARBA" id="ARBA00022989"/>
    </source>
</evidence>
<keyword evidence="6" id="KW-0496">Mitochondrion</keyword>
<dbReference type="InterPro" id="IPR039433">
    <property type="entry name" value="Mff-like_dom"/>
</dbReference>
<keyword evidence="3" id="KW-0812">Transmembrane</keyword>
<evidence type="ECO:0000313" key="9">
    <source>
        <dbReference type="EMBL" id="KAF7233781.1"/>
    </source>
</evidence>
<comment type="caution">
    <text evidence="9">The sequence shown here is derived from an EMBL/GenBank/DDBJ whole genome shotgun (WGS) entry which is preliminary data.</text>
</comment>
<proteinExistence type="predicted"/>
<evidence type="ECO:0000256" key="2">
    <source>
        <dbReference type="ARBA" id="ARBA00004294"/>
    </source>
</evidence>
<dbReference type="OrthoDB" id="6258365at2759"/>
<protein>
    <recommendedName>
        <fullName evidence="8">Mff-like domain-containing protein</fullName>
    </recommendedName>
</protein>
<keyword evidence="10" id="KW-1185">Reference proteome</keyword>
<reference evidence="9" key="1">
    <citation type="submission" date="2019-07" db="EMBL/GenBank/DDBJ databases">
        <title>Annotation for the trematode Paragonimus miyazaki's.</title>
        <authorList>
            <person name="Choi Y.-J."/>
        </authorList>
    </citation>
    <scope>NUCLEOTIDE SEQUENCE</scope>
    <source>
        <strain evidence="9">Japan</strain>
    </source>
</reference>
<gene>
    <name evidence="9" type="ORF">EG68_11862</name>
</gene>
<evidence type="ECO:0000256" key="6">
    <source>
        <dbReference type="ARBA" id="ARBA00023128"/>
    </source>
</evidence>
<evidence type="ECO:0000259" key="8">
    <source>
        <dbReference type="Pfam" id="PF05644"/>
    </source>
</evidence>
<keyword evidence="4" id="KW-1000">Mitochondrion outer membrane</keyword>
<comment type="subcellular location">
    <subcellularLocation>
        <location evidence="1">Membrane</location>
        <topology evidence="1">Single-pass membrane protein</topology>
    </subcellularLocation>
    <subcellularLocation>
        <location evidence="2">Mitochondrion outer membrane</location>
    </subcellularLocation>
</comment>
<keyword evidence="7" id="KW-0472">Membrane</keyword>